<protein>
    <submittedName>
        <fullName evidence="2">Uncharacterized protein</fullName>
    </submittedName>
</protein>
<proteinExistence type="predicted"/>
<evidence type="ECO:0000313" key="3">
    <source>
        <dbReference type="Proteomes" id="UP000194761"/>
    </source>
</evidence>
<dbReference type="EMBL" id="NGFP01000046">
    <property type="protein sequence ID" value="OUC97015.1"/>
    <property type="molecule type" value="Genomic_DNA"/>
</dbReference>
<dbReference type="RefSeq" id="WP_086571601.1">
    <property type="nucleotide sequence ID" value="NZ_NGFP01000046.1"/>
</dbReference>
<keyword evidence="1" id="KW-0812">Transmembrane</keyword>
<organism evidence="2 3">
    <name type="scientific">Streptosporangium minutum</name>
    <dbReference type="NCBI Taxonomy" id="569862"/>
    <lineage>
        <taxon>Bacteria</taxon>
        <taxon>Bacillati</taxon>
        <taxon>Actinomycetota</taxon>
        <taxon>Actinomycetes</taxon>
        <taxon>Streptosporangiales</taxon>
        <taxon>Streptosporangiaceae</taxon>
        <taxon>Streptosporangium</taxon>
    </lineage>
</organism>
<feature type="transmembrane region" description="Helical" evidence="1">
    <location>
        <begin position="178"/>
        <end position="197"/>
    </location>
</feature>
<keyword evidence="1" id="KW-0472">Membrane</keyword>
<accession>A0A243RPV7</accession>
<evidence type="ECO:0000256" key="1">
    <source>
        <dbReference type="SAM" id="Phobius"/>
    </source>
</evidence>
<dbReference type="AlphaFoldDB" id="A0A243RPV7"/>
<dbReference type="SUPFAM" id="SSF50969">
    <property type="entry name" value="YVTN repeat-like/Quinoprotein amine dehydrogenase"/>
    <property type="match status" value="1"/>
</dbReference>
<keyword evidence="3" id="KW-1185">Reference proteome</keyword>
<evidence type="ECO:0000313" key="2">
    <source>
        <dbReference type="EMBL" id="OUC97015.1"/>
    </source>
</evidence>
<feature type="transmembrane region" description="Helical" evidence="1">
    <location>
        <begin position="138"/>
        <end position="157"/>
    </location>
</feature>
<dbReference type="InterPro" id="IPR011044">
    <property type="entry name" value="Quino_amine_DH_bsu"/>
</dbReference>
<comment type="caution">
    <text evidence="2">The sequence shown here is derived from an EMBL/GenBank/DDBJ whole genome shotgun (WGS) entry which is preliminary data.</text>
</comment>
<feature type="transmembrane region" description="Helical" evidence="1">
    <location>
        <begin position="106"/>
        <end position="126"/>
    </location>
</feature>
<name>A0A243RPV7_9ACTN</name>
<reference evidence="2 3" key="1">
    <citation type="submission" date="2017-05" db="EMBL/GenBank/DDBJ databases">
        <title>Biotechnological potential of actinobacteria isolated from South African environments.</title>
        <authorList>
            <person name="Le Roes-Hill M."/>
            <person name="Prins A."/>
            <person name="Durrell K.A."/>
        </authorList>
    </citation>
    <scope>NUCLEOTIDE SEQUENCE [LARGE SCALE GENOMIC DNA]</scope>
    <source>
        <strain evidence="2">M26</strain>
    </source>
</reference>
<sequence>MTIPPLIFWVAAVVTVLAAAVPVTGERLTRFATLTDLSVTAANARQVIDHFAGLRRWRLIALTVAAPLACFTDDPFYLVLGWCAVSVFRDVRLPAPVSHAHDDARIYRGAWLLGLGGAVVAGGYLLTDQGVTPARLAHAVIVIAVAAAVPLAVRNLAARPAPEASDDTTRAELAIRRWSARTLYLSGTAIVLSGALLTPGQPPQRGLPEYSMPTSFPEHRAVFTTVKKYKEPTCPWFDQMDDPCRSWLVNGEPFPQAAPYIIRKGGAPQRAPFVRSPDKKAVVYLDKRDRRMVYQDSEGVHHLTGRLADTEVPAPAFAGQNRYVSLVRDGTQITDTTTWTTVSIPGARQVHDLNKSGIVVTTASRVLVLDHRGKTRMSLPLRKIKDAPEDTYHLRPDGRRLVVIRGHEMRVETFDPETGRRVSGVVPVFPGDDFLGLGLGWSKQGPFLVRGSMSEHVYYLDLATGKLWRRKR</sequence>
<gene>
    <name evidence="2" type="ORF">CA984_12850</name>
</gene>
<keyword evidence="1" id="KW-1133">Transmembrane helix</keyword>
<dbReference type="Proteomes" id="UP000194761">
    <property type="component" value="Unassembled WGS sequence"/>
</dbReference>